<evidence type="ECO:0000256" key="8">
    <source>
        <dbReference type="ARBA" id="ARBA00022741"/>
    </source>
</evidence>
<evidence type="ECO:0000256" key="11">
    <source>
        <dbReference type="ARBA" id="ARBA00023212"/>
    </source>
</evidence>
<protein>
    <recommendedName>
        <fullName evidence="13">Tubulin beta chain</fullName>
    </recommendedName>
</protein>
<feature type="compositionally biased region" description="Acidic residues" evidence="14">
    <location>
        <begin position="435"/>
        <end position="449"/>
    </location>
</feature>
<evidence type="ECO:0000256" key="2">
    <source>
        <dbReference type="ARBA" id="ARBA00004245"/>
    </source>
</evidence>
<dbReference type="InterPro" id="IPR017975">
    <property type="entry name" value="Tubulin_CS"/>
</dbReference>
<reference evidence="17" key="1">
    <citation type="journal article" date="2018" name="PLoS Negl. Trop. Dis.">
        <title>An insight into the salivary gland and fat body transcriptome of Panstrongylus lignarius (Hemiptera: Heteroptera), the main vector of Chagas disease in Peru.</title>
        <authorList>
            <person name="Nevoa J.C."/>
            <person name="Mendes M.T."/>
            <person name="da Silva M.V."/>
            <person name="Soares S.C."/>
            <person name="Oliveira C.J.F."/>
            <person name="Ribeiro J.M.C."/>
        </authorList>
    </citation>
    <scope>NUCLEOTIDE SEQUENCE</scope>
</reference>
<keyword evidence="10 13" id="KW-0342">GTP-binding</keyword>
<dbReference type="FunFam" id="3.40.50.1440:FF:000006">
    <property type="entry name" value="Tubulin beta chain"/>
    <property type="match status" value="1"/>
</dbReference>
<dbReference type="GO" id="GO:0007017">
    <property type="term" value="P:microtubule-based process"/>
    <property type="evidence" value="ECO:0007669"/>
    <property type="project" value="InterPro"/>
</dbReference>
<evidence type="ECO:0000256" key="3">
    <source>
        <dbReference type="ARBA" id="ARBA00009636"/>
    </source>
</evidence>
<evidence type="ECO:0000256" key="10">
    <source>
        <dbReference type="ARBA" id="ARBA00023134"/>
    </source>
</evidence>
<dbReference type="PROSITE" id="PS00227">
    <property type="entry name" value="TUBULIN"/>
    <property type="match status" value="1"/>
</dbReference>
<dbReference type="GO" id="GO:0005874">
    <property type="term" value="C:microtubule"/>
    <property type="evidence" value="ECO:0007669"/>
    <property type="project" value="UniProtKB-KW"/>
</dbReference>
<evidence type="ECO:0000256" key="6">
    <source>
        <dbReference type="ARBA" id="ARBA00022701"/>
    </source>
</evidence>
<dbReference type="InterPro" id="IPR036525">
    <property type="entry name" value="Tubulin/FtsZ_GTPase_sf"/>
</dbReference>
<proteinExistence type="inferred from homology"/>
<feature type="domain" description="Tubulin/FtsZ 2-layer sandwich" evidence="16">
    <location>
        <begin position="246"/>
        <end position="383"/>
    </location>
</feature>
<evidence type="ECO:0000313" key="17">
    <source>
        <dbReference type="EMBL" id="JAW10107.1"/>
    </source>
</evidence>
<keyword evidence="9" id="KW-0460">Magnesium</keyword>
<dbReference type="Pfam" id="PF00091">
    <property type="entry name" value="Tubulin"/>
    <property type="match status" value="1"/>
</dbReference>
<dbReference type="CDD" id="cd02187">
    <property type="entry name" value="beta_tubulin"/>
    <property type="match status" value="1"/>
</dbReference>
<comment type="subcellular location">
    <subcellularLocation>
        <location evidence="2">Cytoplasm</location>
        <location evidence="2">Cytoskeleton</location>
    </subcellularLocation>
</comment>
<dbReference type="Gene3D" id="3.40.50.1440">
    <property type="entry name" value="Tubulin/FtsZ, GTPase domain"/>
    <property type="match status" value="1"/>
</dbReference>
<dbReference type="SMART" id="SM00865">
    <property type="entry name" value="Tubulin_C"/>
    <property type="match status" value="1"/>
</dbReference>
<dbReference type="SUPFAM" id="SSF55307">
    <property type="entry name" value="Tubulin C-terminal domain-like"/>
    <property type="match status" value="1"/>
</dbReference>
<comment type="function">
    <text evidence="12 13">Tubulin is the major constituent of microtubules, a cylinder consisting of laterally associated linear protofilaments composed of alpha- and beta-tubulin heterodimers. Microtubules grow by the addition of GTP-tubulin dimers to the microtubule end, where a stabilizing cap forms. Below the cap, tubulin dimers are in GDP-bound state, owing to GTPase activity of alpha-tubulin.</text>
</comment>
<dbReference type="GO" id="GO:0005525">
    <property type="term" value="F:GTP binding"/>
    <property type="evidence" value="ECO:0007669"/>
    <property type="project" value="UniProtKB-UniRule"/>
</dbReference>
<dbReference type="InterPro" id="IPR002453">
    <property type="entry name" value="Beta_tubulin"/>
</dbReference>
<feature type="domain" description="Tubulin/FtsZ GTPase" evidence="15">
    <location>
        <begin position="47"/>
        <end position="244"/>
    </location>
</feature>
<sequence length="449" mass="49764">MREIVVIQVGHCGNLVATKFWELISDEHGISPAARYRGNADLQLQRINVYYTEGRGNTFVPRNVLIDLDPSTADTVLASPYGRLFNPDQYIMGTAGASNNWGKGRYSEGAELAHEALNVIRKASENCDCLQGFQLTHSVGGGTGSGLTSLILQKIKEEYPDRILSTASVLPSPKVSDAVVEPYNSILGFHYLIEYADQTYCLDNEALYGICQRVLKLSYPTFGDLNHLVSATLAGVTTCFRFPGQLNTDLRKLQVNMVPFPRTHFFVPGFVPLISRGSSTYTAVTVPQLVAQMFDPNVFMCDCDPKLGKFLTACAIFRGRLSTRHVDEQLSNVQNKNSSSFVEWIPNNIKSAVCDVPPRGMKICATFLGNTTSLKEVLTRLCKSFAAMYARKAYLHWYTGEGVEEKDFVEAESNVRELIKEFLIHEKPPEAGDGGIEEPEDVSEEDVDD</sequence>
<comment type="cofactor">
    <cofactor evidence="1">
        <name>Mg(2+)</name>
        <dbReference type="ChEBI" id="CHEBI:18420"/>
    </cofactor>
</comment>
<dbReference type="PANTHER" id="PTHR11588">
    <property type="entry name" value="TUBULIN"/>
    <property type="match status" value="1"/>
</dbReference>
<feature type="region of interest" description="Disordered" evidence="14">
    <location>
        <begin position="425"/>
        <end position="449"/>
    </location>
</feature>
<dbReference type="PROSITE" id="PS00228">
    <property type="entry name" value="TUBULIN_B_AUTOREG"/>
    <property type="match status" value="1"/>
</dbReference>
<comment type="subunit">
    <text evidence="4 13">Dimer of alpha and beta chains. A typical microtubule is a hollow water-filled tube with an outer diameter of 25 nm and an inner diameter of 15 nM. Alpha-beta heterodimers associate head-to-tail to form protofilaments running lengthwise along the microtubule wall with the beta-tubulin subunit facing the microtubule plus end conferring a structural polarity. Microtubules usually have 13 protofilaments but different protofilament numbers can be found in some organisms and specialized cells.</text>
</comment>
<dbReference type="InterPro" id="IPR003008">
    <property type="entry name" value="Tubulin_FtsZ_GTPase"/>
</dbReference>
<dbReference type="InterPro" id="IPR000217">
    <property type="entry name" value="Tubulin"/>
</dbReference>
<evidence type="ECO:0000256" key="14">
    <source>
        <dbReference type="SAM" id="MobiDB-lite"/>
    </source>
</evidence>
<evidence type="ECO:0000259" key="15">
    <source>
        <dbReference type="SMART" id="SM00864"/>
    </source>
</evidence>
<dbReference type="InterPro" id="IPR008280">
    <property type="entry name" value="Tub_FtsZ_C"/>
</dbReference>
<dbReference type="PRINTS" id="PR01161">
    <property type="entry name" value="TUBULIN"/>
</dbReference>
<dbReference type="PRINTS" id="PR01163">
    <property type="entry name" value="BETATUBULIN"/>
</dbReference>
<evidence type="ECO:0000256" key="4">
    <source>
        <dbReference type="ARBA" id="ARBA00011747"/>
    </source>
</evidence>
<evidence type="ECO:0000256" key="9">
    <source>
        <dbReference type="ARBA" id="ARBA00022842"/>
    </source>
</evidence>
<dbReference type="Gene3D" id="1.10.287.600">
    <property type="entry name" value="Helix hairpin bin"/>
    <property type="match status" value="1"/>
</dbReference>
<evidence type="ECO:0000259" key="16">
    <source>
        <dbReference type="SMART" id="SM00865"/>
    </source>
</evidence>
<dbReference type="GO" id="GO:0003924">
    <property type="term" value="F:GTPase activity"/>
    <property type="evidence" value="ECO:0007669"/>
    <property type="project" value="InterPro"/>
</dbReference>
<dbReference type="FunFam" id="3.30.1330.20:FF:000009">
    <property type="entry name" value="Tubulin beta chain"/>
    <property type="match status" value="1"/>
</dbReference>
<dbReference type="InterPro" id="IPR018316">
    <property type="entry name" value="Tubulin/FtsZ_2-layer-sand-dom"/>
</dbReference>
<dbReference type="EMBL" id="GFTR01006319">
    <property type="protein sequence ID" value="JAW10107.1"/>
    <property type="molecule type" value="Transcribed_RNA"/>
</dbReference>
<evidence type="ECO:0000256" key="13">
    <source>
        <dbReference type="RuleBase" id="RU000352"/>
    </source>
</evidence>
<dbReference type="InterPro" id="IPR023123">
    <property type="entry name" value="Tubulin_C"/>
</dbReference>
<keyword evidence="5" id="KW-0963">Cytoplasm</keyword>
<evidence type="ECO:0000256" key="1">
    <source>
        <dbReference type="ARBA" id="ARBA00001946"/>
    </source>
</evidence>
<dbReference type="InterPro" id="IPR013838">
    <property type="entry name" value="Beta-tubulin_BS"/>
</dbReference>
<evidence type="ECO:0000256" key="12">
    <source>
        <dbReference type="ARBA" id="ARBA00034296"/>
    </source>
</evidence>
<name>A0A224XCJ1_9HEMI</name>
<keyword evidence="11" id="KW-0206">Cytoskeleton</keyword>
<dbReference type="GO" id="GO:0005200">
    <property type="term" value="F:structural constituent of cytoskeleton"/>
    <property type="evidence" value="ECO:0007669"/>
    <property type="project" value="InterPro"/>
</dbReference>
<keyword evidence="6 13" id="KW-0493">Microtubule</keyword>
<dbReference type="GO" id="GO:0046872">
    <property type="term" value="F:metal ion binding"/>
    <property type="evidence" value="ECO:0007669"/>
    <property type="project" value="UniProtKB-KW"/>
</dbReference>
<dbReference type="SUPFAM" id="SSF52490">
    <property type="entry name" value="Tubulin nucleotide-binding domain-like"/>
    <property type="match status" value="1"/>
</dbReference>
<organism evidence="17">
    <name type="scientific">Panstrongylus lignarius</name>
    <dbReference type="NCBI Taxonomy" id="156445"/>
    <lineage>
        <taxon>Eukaryota</taxon>
        <taxon>Metazoa</taxon>
        <taxon>Ecdysozoa</taxon>
        <taxon>Arthropoda</taxon>
        <taxon>Hexapoda</taxon>
        <taxon>Insecta</taxon>
        <taxon>Pterygota</taxon>
        <taxon>Neoptera</taxon>
        <taxon>Paraneoptera</taxon>
        <taxon>Hemiptera</taxon>
        <taxon>Heteroptera</taxon>
        <taxon>Panheteroptera</taxon>
        <taxon>Cimicomorpha</taxon>
        <taxon>Reduviidae</taxon>
        <taxon>Triatominae</taxon>
        <taxon>Panstrongylus</taxon>
    </lineage>
</organism>
<keyword evidence="7" id="KW-0479">Metal-binding</keyword>
<comment type="similarity">
    <text evidence="3 13">Belongs to the tubulin family.</text>
</comment>
<dbReference type="AlphaFoldDB" id="A0A224XCJ1"/>
<evidence type="ECO:0000256" key="7">
    <source>
        <dbReference type="ARBA" id="ARBA00022723"/>
    </source>
</evidence>
<dbReference type="InterPro" id="IPR037103">
    <property type="entry name" value="Tubulin/FtsZ-like_C"/>
</dbReference>
<dbReference type="Gene3D" id="3.30.1330.20">
    <property type="entry name" value="Tubulin/FtsZ, C-terminal domain"/>
    <property type="match status" value="1"/>
</dbReference>
<accession>A0A224XCJ1</accession>
<dbReference type="Pfam" id="PF03953">
    <property type="entry name" value="Tubulin_C"/>
    <property type="match status" value="1"/>
</dbReference>
<keyword evidence="8 13" id="KW-0547">Nucleotide-binding</keyword>
<evidence type="ECO:0000256" key="5">
    <source>
        <dbReference type="ARBA" id="ARBA00022490"/>
    </source>
</evidence>
<dbReference type="SMART" id="SM00864">
    <property type="entry name" value="Tubulin"/>
    <property type="match status" value="1"/>
</dbReference>